<feature type="transmembrane region" description="Helical" evidence="6">
    <location>
        <begin position="308"/>
        <end position="326"/>
    </location>
</feature>
<protein>
    <submittedName>
        <fullName evidence="7">PAT family beta-lactamase induction signal transducer AmpG</fullName>
    </submittedName>
</protein>
<name>A0A4R7P0H5_9GAMM</name>
<evidence type="ECO:0000256" key="6">
    <source>
        <dbReference type="SAM" id="Phobius"/>
    </source>
</evidence>
<dbReference type="SUPFAM" id="SSF103473">
    <property type="entry name" value="MFS general substrate transporter"/>
    <property type="match status" value="1"/>
</dbReference>
<dbReference type="PANTHER" id="PTHR12778">
    <property type="entry name" value="SOLUTE CARRIER FAMILY 33 ACETYL-COA TRANSPORTER -RELATED"/>
    <property type="match status" value="1"/>
</dbReference>
<accession>A0A4R7P0H5</accession>
<dbReference type="InterPro" id="IPR004752">
    <property type="entry name" value="AmpG_permease/AT-1"/>
</dbReference>
<evidence type="ECO:0000256" key="1">
    <source>
        <dbReference type="ARBA" id="ARBA00004141"/>
    </source>
</evidence>
<dbReference type="Gene3D" id="1.20.1250.20">
    <property type="entry name" value="MFS general substrate transporter like domains"/>
    <property type="match status" value="2"/>
</dbReference>
<proteinExistence type="predicted"/>
<comment type="caution">
    <text evidence="7">The sequence shown here is derived from an EMBL/GenBank/DDBJ whole genome shotgun (WGS) entry which is preliminary data.</text>
</comment>
<keyword evidence="4 6" id="KW-1133">Transmembrane helix</keyword>
<keyword evidence="8" id="KW-1185">Reference proteome</keyword>
<feature type="transmembrane region" description="Helical" evidence="6">
    <location>
        <begin position="59"/>
        <end position="78"/>
    </location>
</feature>
<feature type="transmembrane region" description="Helical" evidence="6">
    <location>
        <begin position="26"/>
        <end position="52"/>
    </location>
</feature>
<feature type="transmembrane region" description="Helical" evidence="6">
    <location>
        <begin position="266"/>
        <end position="288"/>
    </location>
</feature>
<evidence type="ECO:0000313" key="8">
    <source>
        <dbReference type="Proteomes" id="UP000295341"/>
    </source>
</evidence>
<dbReference type="Proteomes" id="UP000295341">
    <property type="component" value="Unassembled WGS sequence"/>
</dbReference>
<organism evidence="7 8">
    <name type="scientific">Panacagrimonas perspica</name>
    <dbReference type="NCBI Taxonomy" id="381431"/>
    <lineage>
        <taxon>Bacteria</taxon>
        <taxon>Pseudomonadati</taxon>
        <taxon>Pseudomonadota</taxon>
        <taxon>Gammaproteobacteria</taxon>
        <taxon>Nevskiales</taxon>
        <taxon>Nevskiaceae</taxon>
        <taxon>Panacagrimonas</taxon>
    </lineage>
</organism>
<feature type="transmembrane region" description="Helical" evidence="6">
    <location>
        <begin position="166"/>
        <end position="184"/>
    </location>
</feature>
<evidence type="ECO:0000256" key="3">
    <source>
        <dbReference type="ARBA" id="ARBA00022692"/>
    </source>
</evidence>
<dbReference type="PANTHER" id="PTHR12778:SF10">
    <property type="entry name" value="MAJOR FACILITATOR SUPERFAMILY DOMAIN-CONTAINING PROTEIN 3"/>
    <property type="match status" value="1"/>
</dbReference>
<dbReference type="GO" id="GO:0022857">
    <property type="term" value="F:transmembrane transporter activity"/>
    <property type="evidence" value="ECO:0007669"/>
    <property type="project" value="InterPro"/>
</dbReference>
<feature type="transmembrane region" description="Helical" evidence="6">
    <location>
        <begin position="359"/>
        <end position="385"/>
    </location>
</feature>
<feature type="transmembrane region" description="Helical" evidence="6">
    <location>
        <begin position="190"/>
        <end position="209"/>
    </location>
</feature>
<dbReference type="Pfam" id="PF07690">
    <property type="entry name" value="MFS_1"/>
    <property type="match status" value="1"/>
</dbReference>
<feature type="transmembrane region" description="Helical" evidence="6">
    <location>
        <begin position="333"/>
        <end position="353"/>
    </location>
</feature>
<dbReference type="InterPro" id="IPR036259">
    <property type="entry name" value="MFS_trans_sf"/>
</dbReference>
<feature type="transmembrane region" description="Helical" evidence="6">
    <location>
        <begin position="397"/>
        <end position="418"/>
    </location>
</feature>
<dbReference type="NCBIfam" id="TIGR00901">
    <property type="entry name" value="2A0125"/>
    <property type="match status" value="1"/>
</dbReference>
<evidence type="ECO:0000256" key="2">
    <source>
        <dbReference type="ARBA" id="ARBA00022448"/>
    </source>
</evidence>
<keyword evidence="2" id="KW-0813">Transport</keyword>
<comment type="subcellular location">
    <subcellularLocation>
        <location evidence="1">Membrane</location>
        <topology evidence="1">Multi-pass membrane protein</topology>
    </subcellularLocation>
</comment>
<sequence length="454" mass="48288">MPAERTGPGEAPGWGGALSIYAHPRVAAMLFLGFSAGLPFLLVFSTLSAWLAQAGIQRGTIGLLSWVGITYSIKFFWAPVVDRLRLPLLHGLLGRRRSWMLVAQLGMATGLAGLAVHDPSTQLATMVWCALLVAFSSATQDIAIDAWRIEATEVERQGAMAAAYQLGYRIALIVAGAGCLYLAAEYGWRVAYLAMAGLALVGVLTTVMVPEPEARVRGTPQAEARVLAWIERKGHWPERLRNAGAWFVGAVVCPFMDFFQRNGLQLGLGILCFVGLFRLTDITMGSMANPFYLSLGYTLKQVAVIAKFYGVILSIVGAFLGGLSVARFGSSRSLMIGGVLVILSNLGFAALAVHGSPDVTGLALVISGDNLASGFAGSAFIAYLSGLTNTAYTATQYALFSSLFTLPGKLLGGASGYVSEALGWPGFFFYTSALGIPALLLIIWLDRRLSRAPS</sequence>
<reference evidence="7 8" key="1">
    <citation type="submission" date="2019-03" db="EMBL/GenBank/DDBJ databases">
        <title>Genomic Encyclopedia of Type Strains, Phase IV (KMG-IV): sequencing the most valuable type-strain genomes for metagenomic binning, comparative biology and taxonomic classification.</title>
        <authorList>
            <person name="Goeker M."/>
        </authorList>
    </citation>
    <scope>NUCLEOTIDE SEQUENCE [LARGE SCALE GENOMIC DNA]</scope>
    <source>
        <strain evidence="7 8">DSM 26377</strain>
    </source>
</reference>
<keyword evidence="3 6" id="KW-0812">Transmembrane</keyword>
<evidence type="ECO:0000256" key="5">
    <source>
        <dbReference type="ARBA" id="ARBA00023136"/>
    </source>
</evidence>
<dbReference type="RefSeq" id="WP_133882876.1">
    <property type="nucleotide sequence ID" value="NZ_MWIN01000007.1"/>
</dbReference>
<evidence type="ECO:0000256" key="4">
    <source>
        <dbReference type="ARBA" id="ARBA00022989"/>
    </source>
</evidence>
<keyword evidence="5 6" id="KW-0472">Membrane</keyword>
<gene>
    <name evidence="7" type="ORF">DFR24_3729</name>
</gene>
<dbReference type="GO" id="GO:0016020">
    <property type="term" value="C:membrane"/>
    <property type="evidence" value="ECO:0007669"/>
    <property type="project" value="UniProtKB-SubCell"/>
</dbReference>
<dbReference type="AlphaFoldDB" id="A0A4R7P0H5"/>
<dbReference type="InterPro" id="IPR011701">
    <property type="entry name" value="MFS"/>
</dbReference>
<dbReference type="EMBL" id="SOBT01000010">
    <property type="protein sequence ID" value="TDU26699.1"/>
    <property type="molecule type" value="Genomic_DNA"/>
</dbReference>
<feature type="transmembrane region" description="Helical" evidence="6">
    <location>
        <begin position="424"/>
        <end position="445"/>
    </location>
</feature>
<dbReference type="OrthoDB" id="9787815at2"/>
<evidence type="ECO:0000313" key="7">
    <source>
        <dbReference type="EMBL" id="TDU26699.1"/>
    </source>
</evidence>